<feature type="region of interest" description="Disordered" evidence="1">
    <location>
        <begin position="35"/>
        <end position="55"/>
    </location>
</feature>
<feature type="region of interest" description="Disordered" evidence="1">
    <location>
        <begin position="103"/>
        <end position="126"/>
    </location>
</feature>
<dbReference type="AlphaFoldDB" id="A0A6H5GQX2"/>
<evidence type="ECO:0000313" key="3">
    <source>
        <dbReference type="Proteomes" id="UP000479000"/>
    </source>
</evidence>
<name>A0A6H5GQX2_9HEMI</name>
<sequence>MPVQDSPRLVPDGVQQNHPILNSSVANCWSRGAASKGGALPQRPSKASEKAPGNLSQASPARLLQSLCNCNTYISTFKSLLWSCCKPDNLLLKLRHLCSPTPSDLERNTKSGLPDRMTSNTARARRRTVRDWRRTMLNRVRCSGRELAAATSARIQPAMPVLAKAGNAAEIHGALVPPTLGEASSVPAEKRANCGNATC</sequence>
<keyword evidence="3" id="KW-1185">Reference proteome</keyword>
<accession>A0A6H5GQX2</accession>
<gene>
    <name evidence="2" type="ORF">NTEN_LOCUS11941</name>
</gene>
<dbReference type="EMBL" id="CADCXU010017662">
    <property type="protein sequence ID" value="CAB0006464.1"/>
    <property type="molecule type" value="Genomic_DNA"/>
</dbReference>
<protein>
    <submittedName>
        <fullName evidence="2">Uncharacterized protein</fullName>
    </submittedName>
</protein>
<dbReference type="Proteomes" id="UP000479000">
    <property type="component" value="Unassembled WGS sequence"/>
</dbReference>
<evidence type="ECO:0000313" key="2">
    <source>
        <dbReference type="EMBL" id="CAB0006464.1"/>
    </source>
</evidence>
<proteinExistence type="predicted"/>
<evidence type="ECO:0000256" key="1">
    <source>
        <dbReference type="SAM" id="MobiDB-lite"/>
    </source>
</evidence>
<reference evidence="2 3" key="1">
    <citation type="submission" date="2020-02" db="EMBL/GenBank/DDBJ databases">
        <authorList>
            <person name="Ferguson B K."/>
        </authorList>
    </citation>
    <scope>NUCLEOTIDE SEQUENCE [LARGE SCALE GENOMIC DNA]</scope>
</reference>
<organism evidence="2 3">
    <name type="scientific">Nesidiocoris tenuis</name>
    <dbReference type="NCBI Taxonomy" id="355587"/>
    <lineage>
        <taxon>Eukaryota</taxon>
        <taxon>Metazoa</taxon>
        <taxon>Ecdysozoa</taxon>
        <taxon>Arthropoda</taxon>
        <taxon>Hexapoda</taxon>
        <taxon>Insecta</taxon>
        <taxon>Pterygota</taxon>
        <taxon>Neoptera</taxon>
        <taxon>Paraneoptera</taxon>
        <taxon>Hemiptera</taxon>
        <taxon>Heteroptera</taxon>
        <taxon>Panheteroptera</taxon>
        <taxon>Cimicomorpha</taxon>
        <taxon>Miridae</taxon>
        <taxon>Dicyphina</taxon>
        <taxon>Nesidiocoris</taxon>
    </lineage>
</organism>